<dbReference type="AlphaFoldDB" id="A0A1H6MRJ6"/>
<organism evidence="10 11">
    <name type="scientific">Akkermansia glycaniphila</name>
    <dbReference type="NCBI Taxonomy" id="1679444"/>
    <lineage>
        <taxon>Bacteria</taxon>
        <taxon>Pseudomonadati</taxon>
        <taxon>Verrucomicrobiota</taxon>
        <taxon>Verrucomicrobiia</taxon>
        <taxon>Verrucomicrobiales</taxon>
        <taxon>Akkermansiaceae</taxon>
        <taxon>Akkermansia</taxon>
    </lineage>
</organism>
<keyword evidence="4" id="KW-0963">Cytoplasm</keyword>
<dbReference type="Gene3D" id="1.10.3730.10">
    <property type="entry name" value="ProC C-terminal domain-like"/>
    <property type="match status" value="1"/>
</dbReference>
<dbReference type="NCBIfam" id="TIGR00112">
    <property type="entry name" value="proC"/>
    <property type="match status" value="1"/>
</dbReference>
<comment type="function">
    <text evidence="4">Catalyzes the reduction of 1-pyrroline-5-carboxylate (PCA) to L-proline.</text>
</comment>
<gene>
    <name evidence="4" type="primary">proC</name>
    <name evidence="10" type="ORF">PYTT_2492</name>
</gene>
<evidence type="ECO:0000256" key="3">
    <source>
        <dbReference type="ARBA" id="ARBA00023002"/>
    </source>
</evidence>
<accession>A0A1H6MRJ6</accession>
<keyword evidence="11" id="KW-1185">Reference proteome</keyword>
<dbReference type="Pfam" id="PF14748">
    <property type="entry name" value="P5CR_dimer"/>
    <property type="match status" value="1"/>
</dbReference>
<dbReference type="Proteomes" id="UP000176204">
    <property type="component" value="Chromosome I"/>
</dbReference>
<evidence type="ECO:0000313" key="10">
    <source>
        <dbReference type="EMBL" id="SEI00561.1"/>
    </source>
</evidence>
<comment type="catalytic activity">
    <reaction evidence="4">
        <text>L-proline + NAD(+) = (S)-1-pyrroline-5-carboxylate + NADH + 2 H(+)</text>
        <dbReference type="Rhea" id="RHEA:14105"/>
        <dbReference type="ChEBI" id="CHEBI:15378"/>
        <dbReference type="ChEBI" id="CHEBI:17388"/>
        <dbReference type="ChEBI" id="CHEBI:57540"/>
        <dbReference type="ChEBI" id="CHEBI:57945"/>
        <dbReference type="ChEBI" id="CHEBI:60039"/>
        <dbReference type="EC" id="1.5.1.2"/>
    </reaction>
</comment>
<feature type="domain" description="Pyrroline-5-carboxylate reductase dimerisation" evidence="9">
    <location>
        <begin position="167"/>
        <end position="271"/>
    </location>
</feature>
<dbReference type="InterPro" id="IPR036291">
    <property type="entry name" value="NAD(P)-bd_dom_sf"/>
</dbReference>
<dbReference type="Gene3D" id="3.40.50.720">
    <property type="entry name" value="NAD(P)-binding Rossmann-like Domain"/>
    <property type="match status" value="1"/>
</dbReference>
<name>A0A1H6MRJ6_9BACT</name>
<dbReference type="InterPro" id="IPR000304">
    <property type="entry name" value="Pyrroline-COOH_reductase"/>
</dbReference>
<dbReference type="InterPro" id="IPR053790">
    <property type="entry name" value="P5CR-like_CS"/>
</dbReference>
<proteinExistence type="inferred from homology"/>
<dbReference type="GO" id="GO:0004735">
    <property type="term" value="F:pyrroline-5-carboxylate reductase activity"/>
    <property type="evidence" value="ECO:0007669"/>
    <property type="project" value="UniProtKB-UniRule"/>
</dbReference>
<dbReference type="EMBL" id="LT629973">
    <property type="protein sequence ID" value="SEI00561.1"/>
    <property type="molecule type" value="Genomic_DNA"/>
</dbReference>
<dbReference type="OrthoDB" id="9805754at2"/>
<comment type="pathway">
    <text evidence="4 7">Amino-acid biosynthesis; L-proline biosynthesis; L-proline from L-glutamate 5-semialdehyde: step 1/1.</text>
</comment>
<dbReference type="PANTHER" id="PTHR11645">
    <property type="entry name" value="PYRROLINE-5-CARBOXYLATE REDUCTASE"/>
    <property type="match status" value="1"/>
</dbReference>
<dbReference type="GO" id="GO:0055129">
    <property type="term" value="P:L-proline biosynthetic process"/>
    <property type="evidence" value="ECO:0007669"/>
    <property type="project" value="UniProtKB-UniRule"/>
</dbReference>
<dbReference type="Pfam" id="PF03807">
    <property type="entry name" value="F420_oxidored"/>
    <property type="match status" value="1"/>
</dbReference>
<dbReference type="KEGG" id="agl:PYTT_2492"/>
<dbReference type="EC" id="1.5.1.2" evidence="4 5"/>
<dbReference type="GO" id="GO:0005737">
    <property type="term" value="C:cytoplasm"/>
    <property type="evidence" value="ECO:0007669"/>
    <property type="project" value="UniProtKB-SubCell"/>
</dbReference>
<evidence type="ECO:0000256" key="5">
    <source>
        <dbReference type="NCBIfam" id="TIGR00112"/>
    </source>
</evidence>
<dbReference type="HAMAP" id="MF_01925">
    <property type="entry name" value="P5C_reductase"/>
    <property type="match status" value="1"/>
</dbReference>
<evidence type="ECO:0000256" key="7">
    <source>
        <dbReference type="RuleBase" id="RU003903"/>
    </source>
</evidence>
<reference evidence="11" key="1">
    <citation type="submission" date="2016-09" db="EMBL/GenBank/DDBJ databases">
        <authorList>
            <person name="Koehorst J."/>
        </authorList>
    </citation>
    <scope>NUCLEOTIDE SEQUENCE [LARGE SCALE GENOMIC DNA]</scope>
</reference>
<dbReference type="SUPFAM" id="SSF48179">
    <property type="entry name" value="6-phosphogluconate dehydrogenase C-terminal domain-like"/>
    <property type="match status" value="1"/>
</dbReference>
<sequence length="276" mass="28675">MCYDHAMMKLGVIGCGQMGRALLGGILRACVVREADVYLFNRTPEACSQIVREFPSVHVCGSIREMAALADMVILSVKPAGVCSALAELASAEGKKPCVLSIAAGVTLATMQSCAPELRMVRAMPNTPALVGMGASSFCGGSLATQDDLAAARRLLEAVGIAVELPEEKIHAVIGVAGSAPAYMFTILDAMADAGVSLGLTRGDALKLATQTMLGSARLVQESGRHPMELRDAVTSPGGTTIAALNAMDAHNLRYAVIAGVREAARKSEEMSRGQS</sequence>
<evidence type="ECO:0000256" key="2">
    <source>
        <dbReference type="ARBA" id="ARBA00022857"/>
    </source>
</evidence>
<keyword evidence="2 4" id="KW-0521">NADP</keyword>
<dbReference type="InterPro" id="IPR029036">
    <property type="entry name" value="P5CR_dimer"/>
</dbReference>
<evidence type="ECO:0000256" key="1">
    <source>
        <dbReference type="ARBA" id="ARBA00005525"/>
    </source>
</evidence>
<dbReference type="InterPro" id="IPR028939">
    <property type="entry name" value="P5C_Rdtase_cat_N"/>
</dbReference>
<keyword evidence="4 7" id="KW-0028">Amino-acid biosynthesis</keyword>
<feature type="binding site" evidence="6">
    <location>
        <begin position="13"/>
        <end position="18"/>
    </location>
    <ligand>
        <name>NADP(+)</name>
        <dbReference type="ChEBI" id="CHEBI:58349"/>
    </ligand>
</feature>
<dbReference type="STRING" id="1679444.PYTT_2492"/>
<dbReference type="PANTHER" id="PTHR11645:SF0">
    <property type="entry name" value="PYRROLINE-5-CARBOXYLATE REDUCTASE 3"/>
    <property type="match status" value="1"/>
</dbReference>
<dbReference type="UniPathway" id="UPA00098">
    <property type="reaction ID" value="UER00361"/>
</dbReference>
<evidence type="ECO:0000256" key="6">
    <source>
        <dbReference type="PIRSR" id="PIRSR000193-1"/>
    </source>
</evidence>
<dbReference type="FunFam" id="1.10.3730.10:FF:000001">
    <property type="entry name" value="Pyrroline-5-carboxylate reductase"/>
    <property type="match status" value="1"/>
</dbReference>
<evidence type="ECO:0000313" key="11">
    <source>
        <dbReference type="Proteomes" id="UP000176204"/>
    </source>
</evidence>
<evidence type="ECO:0000256" key="4">
    <source>
        <dbReference type="HAMAP-Rule" id="MF_01925"/>
    </source>
</evidence>
<comment type="subcellular location">
    <subcellularLocation>
        <location evidence="4">Cytoplasm</location>
    </subcellularLocation>
</comment>
<dbReference type="SUPFAM" id="SSF51735">
    <property type="entry name" value="NAD(P)-binding Rossmann-fold domains"/>
    <property type="match status" value="1"/>
</dbReference>
<keyword evidence="4 7" id="KW-0641">Proline biosynthesis</keyword>
<evidence type="ECO:0000259" key="8">
    <source>
        <dbReference type="Pfam" id="PF03807"/>
    </source>
</evidence>
<keyword evidence="3 4" id="KW-0560">Oxidoreductase</keyword>
<dbReference type="PIRSF" id="PIRSF000193">
    <property type="entry name" value="Pyrrol-5-carb_rd"/>
    <property type="match status" value="1"/>
</dbReference>
<evidence type="ECO:0000259" key="9">
    <source>
        <dbReference type="Pfam" id="PF14748"/>
    </source>
</evidence>
<comment type="catalytic activity">
    <reaction evidence="4 7">
        <text>L-proline + NADP(+) = (S)-1-pyrroline-5-carboxylate + NADPH + 2 H(+)</text>
        <dbReference type="Rhea" id="RHEA:14109"/>
        <dbReference type="ChEBI" id="CHEBI:15378"/>
        <dbReference type="ChEBI" id="CHEBI:17388"/>
        <dbReference type="ChEBI" id="CHEBI:57783"/>
        <dbReference type="ChEBI" id="CHEBI:58349"/>
        <dbReference type="ChEBI" id="CHEBI:60039"/>
        <dbReference type="EC" id="1.5.1.2"/>
    </reaction>
</comment>
<protein>
    <recommendedName>
        <fullName evidence="4 5">Pyrroline-5-carboxylate reductase</fullName>
        <shortName evidence="4">P5C reductase</shortName>
        <shortName evidence="4">P5CR</shortName>
        <ecNumber evidence="4 5">1.5.1.2</ecNumber>
    </recommendedName>
    <alternativeName>
        <fullName evidence="4">PCA reductase</fullName>
    </alternativeName>
</protein>
<dbReference type="PROSITE" id="PS00521">
    <property type="entry name" value="P5CR"/>
    <property type="match status" value="1"/>
</dbReference>
<dbReference type="InterPro" id="IPR008927">
    <property type="entry name" value="6-PGluconate_DH-like_C_sf"/>
</dbReference>
<feature type="domain" description="Pyrroline-5-carboxylate reductase catalytic N-terminal" evidence="8">
    <location>
        <begin position="9"/>
        <end position="105"/>
    </location>
</feature>
<comment type="similarity">
    <text evidence="1 4 7">Belongs to the pyrroline-5-carboxylate reductase family.</text>
</comment>